<keyword evidence="1" id="KW-0175">Coiled coil</keyword>
<feature type="coiled-coil region" evidence="1">
    <location>
        <begin position="104"/>
        <end position="151"/>
    </location>
</feature>
<organism evidence="2 3">
    <name type="scientific">Lasius niger</name>
    <name type="common">Black garden ant</name>
    <dbReference type="NCBI Taxonomy" id="67767"/>
    <lineage>
        <taxon>Eukaryota</taxon>
        <taxon>Metazoa</taxon>
        <taxon>Ecdysozoa</taxon>
        <taxon>Arthropoda</taxon>
        <taxon>Hexapoda</taxon>
        <taxon>Insecta</taxon>
        <taxon>Pterygota</taxon>
        <taxon>Neoptera</taxon>
        <taxon>Endopterygota</taxon>
        <taxon>Hymenoptera</taxon>
        <taxon>Apocrita</taxon>
        <taxon>Aculeata</taxon>
        <taxon>Formicoidea</taxon>
        <taxon>Formicidae</taxon>
        <taxon>Formicinae</taxon>
        <taxon>Lasius</taxon>
        <taxon>Lasius</taxon>
    </lineage>
</organism>
<accession>A0A0J7K055</accession>
<name>A0A0J7K055_LASNI</name>
<dbReference type="Proteomes" id="UP000036403">
    <property type="component" value="Unassembled WGS sequence"/>
</dbReference>
<evidence type="ECO:0000313" key="3">
    <source>
        <dbReference type="Proteomes" id="UP000036403"/>
    </source>
</evidence>
<gene>
    <name evidence="2" type="ORF">RF55_19320</name>
</gene>
<dbReference type="AlphaFoldDB" id="A0A0J7K055"/>
<evidence type="ECO:0000313" key="2">
    <source>
        <dbReference type="EMBL" id="KMQ83697.1"/>
    </source>
</evidence>
<reference evidence="2 3" key="1">
    <citation type="submission" date="2015-04" db="EMBL/GenBank/DDBJ databases">
        <title>Lasius niger genome sequencing.</title>
        <authorList>
            <person name="Konorov E.A."/>
            <person name="Nikitin M.A."/>
            <person name="Kirill M.V."/>
            <person name="Chang P."/>
        </authorList>
    </citation>
    <scope>NUCLEOTIDE SEQUENCE [LARGE SCALE GENOMIC DNA]</scope>
    <source>
        <tissue evidence="2">Whole</tissue>
    </source>
</reference>
<protein>
    <submittedName>
        <fullName evidence="2">Axoneme-associated protein</fullName>
    </submittedName>
</protein>
<dbReference type="OrthoDB" id="7701337at2759"/>
<keyword evidence="3" id="KW-1185">Reference proteome</keyword>
<comment type="caution">
    <text evidence="2">The sequence shown here is derived from an EMBL/GenBank/DDBJ whole genome shotgun (WGS) entry which is preliminary data.</text>
</comment>
<sequence>MRLEVEDNIDSDHHPVIVRIKGGQGRETRRKKERTNRVWVWSAEGREEFRKAIGDLKETDGGVADTWVKMKGKIKKVMEGKCEAKDRGRKRGWWDDECKEEKNKRKRREENEKWEKELSEMKTEGQVWDVVRRERRRKKRVNEDIQMEELDMYFRNLLGGMDEKVARGMGRGIRGDEEGEISRNEIRAVIRRQKDNKAVGMDEIPAEVWKYGGEKMEDWVWRTCNKIWRGEGWIE</sequence>
<dbReference type="PaxDb" id="67767-A0A0J7K055"/>
<proteinExistence type="predicted"/>
<evidence type="ECO:0000256" key="1">
    <source>
        <dbReference type="SAM" id="Coils"/>
    </source>
</evidence>
<dbReference type="EMBL" id="LBMM01018779">
    <property type="protein sequence ID" value="KMQ83697.1"/>
    <property type="molecule type" value="Genomic_DNA"/>
</dbReference>